<proteinExistence type="predicted"/>
<evidence type="ECO:0000256" key="1">
    <source>
        <dbReference type="ARBA" id="ARBA00004651"/>
    </source>
</evidence>
<dbReference type="PANTHER" id="PTHR32196:SF32">
    <property type="entry name" value="XYLOSE TRANSPORT SYSTEM PERMEASE PROTEIN XYLH"/>
    <property type="match status" value="1"/>
</dbReference>
<dbReference type="CDD" id="cd06579">
    <property type="entry name" value="TM_PBP1_transp_AraH_like"/>
    <property type="match status" value="1"/>
</dbReference>
<evidence type="ECO:0000256" key="10">
    <source>
        <dbReference type="ARBA" id="ARBA00035686"/>
    </source>
</evidence>
<evidence type="ECO:0000256" key="9">
    <source>
        <dbReference type="ARBA" id="ARBA00035611"/>
    </source>
</evidence>
<dbReference type="Pfam" id="PF02653">
    <property type="entry name" value="BPD_transp_2"/>
    <property type="match status" value="2"/>
</dbReference>
<reference evidence="11 12" key="1">
    <citation type="submission" date="2014-10" db="EMBL/GenBank/DDBJ databases">
        <title>Genome sequence of Clostridium aceticum DSM 1496.</title>
        <authorList>
            <person name="Poehlein A."/>
            <person name="Schiel-Bengelsdorf B."/>
            <person name="Gottschalk G."/>
            <person name="Duerre P."/>
            <person name="Daniel R."/>
        </authorList>
    </citation>
    <scope>NUCLEOTIDE SEQUENCE [LARGE SCALE GENOMIC DNA]</scope>
    <source>
        <strain evidence="11 12">DSM 1496</strain>
    </source>
</reference>
<evidence type="ECO:0000313" key="12">
    <source>
        <dbReference type="Proteomes" id="UP000035704"/>
    </source>
</evidence>
<keyword evidence="5" id="KW-0762">Sugar transport</keyword>
<keyword evidence="2" id="KW-0813">Transport</keyword>
<name>A0A0D8I7U4_9CLOT</name>
<dbReference type="PANTHER" id="PTHR32196">
    <property type="entry name" value="ABC TRANSPORTER PERMEASE PROTEIN YPHD-RELATED-RELATED"/>
    <property type="match status" value="1"/>
</dbReference>
<dbReference type="NCBIfam" id="NF040906">
    <property type="entry name" value="GguB"/>
    <property type="match status" value="1"/>
</dbReference>
<dbReference type="InterPro" id="IPR001851">
    <property type="entry name" value="ABC_transp_permease"/>
</dbReference>
<evidence type="ECO:0000256" key="7">
    <source>
        <dbReference type="ARBA" id="ARBA00022989"/>
    </source>
</evidence>
<evidence type="ECO:0000313" key="11">
    <source>
        <dbReference type="EMBL" id="AKL97309.1"/>
    </source>
</evidence>
<dbReference type="KEGG" id="cace:CACET_c38810"/>
<gene>
    <name evidence="11" type="primary">xylH</name>
    <name evidence="11" type="ORF">CACET_c38810</name>
</gene>
<comment type="subcellular location">
    <subcellularLocation>
        <location evidence="1">Cell membrane</location>
        <topology evidence="1">Multi-pass membrane protein</topology>
    </subcellularLocation>
</comment>
<evidence type="ECO:0000256" key="6">
    <source>
        <dbReference type="ARBA" id="ARBA00022692"/>
    </source>
</evidence>
<keyword evidence="4" id="KW-0997">Cell inner membrane</keyword>
<dbReference type="GO" id="GO:0022857">
    <property type="term" value="F:transmembrane transporter activity"/>
    <property type="evidence" value="ECO:0007669"/>
    <property type="project" value="InterPro"/>
</dbReference>
<keyword evidence="6" id="KW-0812">Transmembrane</keyword>
<protein>
    <recommendedName>
        <fullName evidence="10">Xylose transport system permease protein XylH</fullName>
    </recommendedName>
</protein>
<dbReference type="EMBL" id="CP009687">
    <property type="protein sequence ID" value="AKL97309.1"/>
    <property type="molecule type" value="Genomic_DNA"/>
</dbReference>
<dbReference type="GO" id="GO:0005886">
    <property type="term" value="C:plasma membrane"/>
    <property type="evidence" value="ECO:0007669"/>
    <property type="project" value="UniProtKB-SubCell"/>
</dbReference>
<evidence type="ECO:0000256" key="8">
    <source>
        <dbReference type="ARBA" id="ARBA00023136"/>
    </source>
</evidence>
<dbReference type="Proteomes" id="UP000035704">
    <property type="component" value="Chromosome"/>
</dbReference>
<keyword evidence="8" id="KW-0472">Membrane</keyword>
<comment type="function">
    <text evidence="9">Part of the binding-protein-dependent transport system for D-xylose. Probably responsible for the translocation of the substrate across the membrane.</text>
</comment>
<evidence type="ECO:0000256" key="3">
    <source>
        <dbReference type="ARBA" id="ARBA00022475"/>
    </source>
</evidence>
<dbReference type="PATRIC" id="fig|84022.5.peg.1133"/>
<keyword evidence="7" id="KW-1133">Transmembrane helix</keyword>
<dbReference type="RefSeq" id="WP_044825630.1">
    <property type="nucleotide sequence ID" value="NZ_CP009687.1"/>
</dbReference>
<evidence type="ECO:0000256" key="5">
    <source>
        <dbReference type="ARBA" id="ARBA00022597"/>
    </source>
</evidence>
<keyword evidence="3" id="KW-1003">Cell membrane</keyword>
<keyword evidence="12" id="KW-1185">Reference proteome</keyword>
<accession>A0A0D8I7U4</accession>
<sequence length="408" mass="43908">MENIKIIIRRNMRQYAMLMALIAITILFQILTKGILLRPINVHRLILQNSYILILSIGMMFCILSGGNIDLSVGSIVALIGAASALFSVSMGLPVTLSIFLSLLLGVLVGMWQGFWIAYVKIPSFIVTLAGMLVFRGVNNLILNGETIALPALYVRIASGSIPDFIGGGGRLHITTILIGLICSIIYVALQYVERRNKIRYNFQVMPFSGFVIQLSVAFITINLFALWLARANGLPYIIIILMVLILVYSFIANKTVVGRHIYAMGGNAKTAELSGVKTKKVLFWVYANMGLLAAVAGIVFSGRLNSASPIAGDGFELDAIAACFIGGASASGGIGTVPGAIIGGFIMGILNNGMSIMGISVFWQKIVKGLVLLLAVAFDVYSKSKSKSKISYKMGGKKNERILRGNA</sequence>
<organism evidence="11 12">
    <name type="scientific">Clostridium aceticum</name>
    <dbReference type="NCBI Taxonomy" id="84022"/>
    <lineage>
        <taxon>Bacteria</taxon>
        <taxon>Bacillati</taxon>
        <taxon>Bacillota</taxon>
        <taxon>Clostridia</taxon>
        <taxon>Eubacteriales</taxon>
        <taxon>Clostridiaceae</taxon>
        <taxon>Clostridium</taxon>
    </lineage>
</organism>
<dbReference type="AlphaFoldDB" id="A0A0D8I7U4"/>
<evidence type="ECO:0000256" key="4">
    <source>
        <dbReference type="ARBA" id="ARBA00022519"/>
    </source>
</evidence>
<dbReference type="STRING" id="84022.CACET_c38810"/>
<dbReference type="OrthoDB" id="9813906at2"/>
<evidence type="ECO:0000256" key="2">
    <source>
        <dbReference type="ARBA" id="ARBA00022448"/>
    </source>
</evidence>